<organism evidence="1 2">
    <name type="scientific">Helianthus annuus</name>
    <name type="common">Common sunflower</name>
    <dbReference type="NCBI Taxonomy" id="4232"/>
    <lineage>
        <taxon>Eukaryota</taxon>
        <taxon>Viridiplantae</taxon>
        <taxon>Streptophyta</taxon>
        <taxon>Embryophyta</taxon>
        <taxon>Tracheophyta</taxon>
        <taxon>Spermatophyta</taxon>
        <taxon>Magnoliopsida</taxon>
        <taxon>eudicotyledons</taxon>
        <taxon>Gunneridae</taxon>
        <taxon>Pentapetalae</taxon>
        <taxon>asterids</taxon>
        <taxon>campanulids</taxon>
        <taxon>Asterales</taxon>
        <taxon>Asteraceae</taxon>
        <taxon>Asteroideae</taxon>
        <taxon>Heliantheae alliance</taxon>
        <taxon>Heliantheae</taxon>
        <taxon>Helianthus</taxon>
    </lineage>
</organism>
<dbReference type="EMBL" id="CM007903">
    <property type="protein sequence ID" value="OTF97713.1"/>
    <property type="molecule type" value="Genomic_DNA"/>
</dbReference>
<dbReference type="InterPro" id="IPR006476">
    <property type="entry name" value="CHP01589_pln"/>
</dbReference>
<keyword evidence="2" id="KW-1185">Reference proteome</keyword>
<dbReference type="STRING" id="4232.A0A251SG49"/>
<dbReference type="Proteomes" id="UP000215914">
    <property type="component" value="Chromosome 14"/>
</dbReference>
<reference evidence="2" key="1">
    <citation type="journal article" date="2017" name="Nature">
        <title>The sunflower genome provides insights into oil metabolism, flowering and Asterid evolution.</title>
        <authorList>
            <person name="Badouin H."/>
            <person name="Gouzy J."/>
            <person name="Grassa C.J."/>
            <person name="Murat F."/>
            <person name="Staton S.E."/>
            <person name="Cottret L."/>
            <person name="Lelandais-Briere C."/>
            <person name="Owens G.L."/>
            <person name="Carrere S."/>
            <person name="Mayjonade B."/>
            <person name="Legrand L."/>
            <person name="Gill N."/>
            <person name="Kane N.C."/>
            <person name="Bowers J.E."/>
            <person name="Hubner S."/>
            <person name="Bellec A."/>
            <person name="Berard A."/>
            <person name="Berges H."/>
            <person name="Blanchet N."/>
            <person name="Boniface M.C."/>
            <person name="Brunel D."/>
            <person name="Catrice O."/>
            <person name="Chaidir N."/>
            <person name="Claudel C."/>
            <person name="Donnadieu C."/>
            <person name="Faraut T."/>
            <person name="Fievet G."/>
            <person name="Helmstetter N."/>
            <person name="King M."/>
            <person name="Knapp S.J."/>
            <person name="Lai Z."/>
            <person name="Le Paslier M.C."/>
            <person name="Lippi Y."/>
            <person name="Lorenzon L."/>
            <person name="Mandel J.R."/>
            <person name="Marage G."/>
            <person name="Marchand G."/>
            <person name="Marquand E."/>
            <person name="Bret-Mestries E."/>
            <person name="Morien E."/>
            <person name="Nambeesan S."/>
            <person name="Nguyen T."/>
            <person name="Pegot-Espagnet P."/>
            <person name="Pouilly N."/>
            <person name="Raftis F."/>
            <person name="Sallet E."/>
            <person name="Schiex T."/>
            <person name="Thomas J."/>
            <person name="Vandecasteele C."/>
            <person name="Vares D."/>
            <person name="Vear F."/>
            <person name="Vautrin S."/>
            <person name="Crespi M."/>
            <person name="Mangin B."/>
            <person name="Burke J.M."/>
            <person name="Salse J."/>
            <person name="Munos S."/>
            <person name="Vincourt P."/>
            <person name="Rieseberg L.H."/>
            <person name="Langlade N.B."/>
        </authorList>
    </citation>
    <scope>NUCLEOTIDE SEQUENCE [LARGE SCALE GENOMIC DNA]</scope>
    <source>
        <strain evidence="2">cv. SF193</strain>
    </source>
</reference>
<evidence type="ECO:0000313" key="2">
    <source>
        <dbReference type="Proteomes" id="UP000215914"/>
    </source>
</evidence>
<dbReference type="Pfam" id="PF09713">
    <property type="entry name" value="A_thal_3526"/>
    <property type="match status" value="1"/>
</dbReference>
<protein>
    <submittedName>
        <fullName evidence="1">Uncharacterized protein</fullName>
    </submittedName>
</protein>
<name>A0A251SG49_HELAN</name>
<dbReference type="PANTHER" id="PTHR31871:SF62">
    <property type="entry name" value="ANGIOTENSIN-CONVERTING ENZYME 2"/>
    <property type="match status" value="1"/>
</dbReference>
<proteinExistence type="predicted"/>
<dbReference type="PANTHER" id="PTHR31871">
    <property type="entry name" value="OS02G0137100 PROTEIN"/>
    <property type="match status" value="1"/>
</dbReference>
<dbReference type="InParanoid" id="A0A251SG49"/>
<gene>
    <name evidence="1" type="ORF">HannXRQ_Chr14g0437631</name>
</gene>
<evidence type="ECO:0000313" key="1">
    <source>
        <dbReference type="EMBL" id="OTF97713.1"/>
    </source>
</evidence>
<accession>A0A251SG49</accession>
<sequence>MSSEKGKEHVILKKKRKIGLLIVKQCIQLGMKHNLNANEVKHVLYDKIDKRSFPEAIWQEFEQQKQELFDNYSRLIMKELHIKQPEVMNQSNTPPVNLMGLLGINIESGGYYGNLSSDCGASSSLLENTSTRRPEEMQMVKNLIEQCLVYHMSPKQAMDVLYQKEKIEPYFTKTVWRLLKEQNPEFFRKYYIRLAVIDQVLRFNDLIEKQAEMMSQLNHHPNEVAEMRSFKYAVAEATPITEVEIDRHKLGVFGLQFQAPPTPL</sequence>
<dbReference type="NCBIfam" id="TIGR01589">
    <property type="entry name" value="A_thal_3526"/>
    <property type="match status" value="1"/>
</dbReference>
<dbReference type="AlphaFoldDB" id="A0A251SG49"/>